<comment type="caution">
    <text evidence="2">The sequence shown here is derived from an EMBL/GenBank/DDBJ whole genome shotgun (WGS) entry which is preliminary data.</text>
</comment>
<proteinExistence type="predicted"/>
<name>Q4RQ05_TETNG</name>
<dbReference type="KEGG" id="tng:GSTEN00030839G001"/>
<reference evidence="2" key="2">
    <citation type="submission" date="2004-02" db="EMBL/GenBank/DDBJ databases">
        <authorList>
            <consortium name="Genoscope"/>
            <consortium name="Whitehead Institute Centre for Genome Research"/>
        </authorList>
    </citation>
    <scope>NUCLEOTIDE SEQUENCE</scope>
</reference>
<dbReference type="EMBL" id="CAAE01015006">
    <property type="protein sequence ID" value="CAG09527.1"/>
    <property type="molecule type" value="Genomic_DNA"/>
</dbReference>
<protein>
    <submittedName>
        <fullName evidence="2">(spotted green pufferfish) hypothetical protein</fullName>
    </submittedName>
</protein>
<evidence type="ECO:0000313" key="2">
    <source>
        <dbReference type="EMBL" id="CAG09527.1"/>
    </source>
</evidence>
<evidence type="ECO:0000256" key="1">
    <source>
        <dbReference type="SAM" id="MobiDB-lite"/>
    </source>
</evidence>
<sequence>MDYLRKNDINGDYQQDKQELEEREAIQITVKDLGTDNCSFSLLEEDHLTLRSSAAHLASSMSVSPRPLRKKQLQPLPSLRIQPQASIDITTTIDQADEEEQEQMMVLQHCSDNAGTSGSLLEQPVINLIPPTPAAGADGDQFL</sequence>
<gene>
    <name evidence="2" type="ORF">GSTENG00030839001</name>
</gene>
<accession>Q4RQ05</accession>
<reference evidence="2" key="1">
    <citation type="journal article" date="2004" name="Nature">
        <title>Genome duplication in the teleost fish Tetraodon nigroviridis reveals the early vertebrate proto-karyotype.</title>
        <authorList>
            <person name="Jaillon O."/>
            <person name="Aury J.-M."/>
            <person name="Brunet F."/>
            <person name="Petit J.-L."/>
            <person name="Stange-Thomann N."/>
            <person name="Mauceli E."/>
            <person name="Bouneau L."/>
            <person name="Fischer C."/>
            <person name="Ozouf-Costaz C."/>
            <person name="Bernot A."/>
            <person name="Nicaud S."/>
            <person name="Jaffe D."/>
            <person name="Fisher S."/>
            <person name="Lutfalla G."/>
            <person name="Dossat C."/>
            <person name="Segurens B."/>
            <person name="Dasilva C."/>
            <person name="Salanoubat M."/>
            <person name="Levy M."/>
            <person name="Boudet N."/>
            <person name="Castellano S."/>
            <person name="Anthouard V."/>
            <person name="Jubin C."/>
            <person name="Castelli V."/>
            <person name="Katinka M."/>
            <person name="Vacherie B."/>
            <person name="Biemont C."/>
            <person name="Skalli Z."/>
            <person name="Cattolico L."/>
            <person name="Poulain J."/>
            <person name="De Berardinis V."/>
            <person name="Cruaud C."/>
            <person name="Duprat S."/>
            <person name="Brottier P."/>
            <person name="Coutanceau J.-P."/>
            <person name="Gouzy J."/>
            <person name="Parra G."/>
            <person name="Lardier G."/>
            <person name="Chapple C."/>
            <person name="McKernan K.J."/>
            <person name="McEwan P."/>
            <person name="Bosak S."/>
            <person name="Kellis M."/>
            <person name="Volff J.-N."/>
            <person name="Guigo R."/>
            <person name="Zody M.C."/>
            <person name="Mesirov J."/>
            <person name="Lindblad-Toh K."/>
            <person name="Birren B."/>
            <person name="Nusbaum C."/>
            <person name="Kahn D."/>
            <person name="Robinson-Rechavi M."/>
            <person name="Laudet V."/>
            <person name="Schachter V."/>
            <person name="Quetier F."/>
            <person name="Saurin W."/>
            <person name="Scarpelli C."/>
            <person name="Wincker P."/>
            <person name="Lander E.S."/>
            <person name="Weissenbach J."/>
            <person name="Roest Crollius H."/>
        </authorList>
    </citation>
    <scope>NUCLEOTIDE SEQUENCE [LARGE SCALE GENOMIC DNA]</scope>
</reference>
<feature type="region of interest" description="Disordered" evidence="1">
    <location>
        <begin position="59"/>
        <end position="79"/>
    </location>
</feature>
<dbReference type="AlphaFoldDB" id="Q4RQ05"/>
<organism evidence="2">
    <name type="scientific">Tetraodon nigroviridis</name>
    <name type="common">Spotted green pufferfish</name>
    <name type="synonym">Chelonodon nigroviridis</name>
    <dbReference type="NCBI Taxonomy" id="99883"/>
    <lineage>
        <taxon>Eukaryota</taxon>
        <taxon>Metazoa</taxon>
        <taxon>Chordata</taxon>
        <taxon>Craniata</taxon>
        <taxon>Vertebrata</taxon>
        <taxon>Euteleostomi</taxon>
        <taxon>Actinopterygii</taxon>
        <taxon>Neopterygii</taxon>
        <taxon>Teleostei</taxon>
        <taxon>Neoteleostei</taxon>
        <taxon>Acanthomorphata</taxon>
        <taxon>Eupercaria</taxon>
        <taxon>Tetraodontiformes</taxon>
        <taxon>Tetradontoidea</taxon>
        <taxon>Tetraodontidae</taxon>
        <taxon>Tetraodon</taxon>
    </lineage>
</organism>